<feature type="domain" description="DUF11" evidence="2">
    <location>
        <begin position="608"/>
        <end position="718"/>
    </location>
</feature>
<proteinExistence type="predicted"/>
<comment type="caution">
    <text evidence="3">The sequence shown here is derived from an EMBL/GenBank/DDBJ whole genome shotgun (WGS) entry which is preliminary data.</text>
</comment>
<dbReference type="PROSITE" id="PS51257">
    <property type="entry name" value="PROKAR_LIPOPROTEIN"/>
    <property type="match status" value="1"/>
</dbReference>
<dbReference type="NCBIfam" id="TIGR01451">
    <property type="entry name" value="B_ant_repeat"/>
    <property type="match status" value="1"/>
</dbReference>
<organism evidence="3 4">
    <name type="scientific">Deinococcus yavapaiensis KR-236</name>
    <dbReference type="NCBI Taxonomy" id="694435"/>
    <lineage>
        <taxon>Bacteria</taxon>
        <taxon>Thermotogati</taxon>
        <taxon>Deinococcota</taxon>
        <taxon>Deinococci</taxon>
        <taxon>Deinococcales</taxon>
        <taxon>Deinococcaceae</taxon>
        <taxon>Deinococcus</taxon>
    </lineage>
</organism>
<evidence type="ECO:0000256" key="1">
    <source>
        <dbReference type="SAM" id="SignalP"/>
    </source>
</evidence>
<feature type="chain" id="PRO_5016372298" evidence="1">
    <location>
        <begin position="21"/>
        <end position="904"/>
    </location>
</feature>
<reference evidence="3 4" key="1">
    <citation type="submission" date="2018-06" db="EMBL/GenBank/DDBJ databases">
        <title>Genomic Encyclopedia of Type Strains, Phase IV (KMG-IV): sequencing the most valuable type-strain genomes for metagenomic binning, comparative biology and taxonomic classification.</title>
        <authorList>
            <person name="Goeker M."/>
        </authorList>
    </citation>
    <scope>NUCLEOTIDE SEQUENCE [LARGE SCALE GENOMIC DNA]</scope>
    <source>
        <strain evidence="3 4">DSM 18048</strain>
    </source>
</reference>
<keyword evidence="4" id="KW-1185">Reference proteome</keyword>
<name>A0A318S5G5_9DEIO</name>
<dbReference type="Pfam" id="PF01345">
    <property type="entry name" value="DUF11"/>
    <property type="match status" value="2"/>
</dbReference>
<evidence type="ECO:0000313" key="3">
    <source>
        <dbReference type="EMBL" id="PYE53354.1"/>
    </source>
</evidence>
<accession>A0A318S5G5</accession>
<keyword evidence="1" id="KW-0732">Signal</keyword>
<dbReference type="Gene3D" id="2.60.40.10">
    <property type="entry name" value="Immunoglobulins"/>
    <property type="match status" value="1"/>
</dbReference>
<evidence type="ECO:0000259" key="2">
    <source>
        <dbReference type="Pfam" id="PF01345"/>
    </source>
</evidence>
<evidence type="ECO:0000313" key="4">
    <source>
        <dbReference type="Proteomes" id="UP000248326"/>
    </source>
</evidence>
<protein>
    <submittedName>
        <fullName evidence="3">Putative repeat protein (TIGR01451 family)</fullName>
    </submittedName>
</protein>
<dbReference type="EMBL" id="QJSX01000009">
    <property type="protein sequence ID" value="PYE53354.1"/>
    <property type="molecule type" value="Genomic_DNA"/>
</dbReference>
<gene>
    <name evidence="3" type="ORF">DES52_109128</name>
</gene>
<dbReference type="InterPro" id="IPR047589">
    <property type="entry name" value="DUF11_rpt"/>
</dbReference>
<dbReference type="OrthoDB" id="51847at2"/>
<dbReference type="Proteomes" id="UP000248326">
    <property type="component" value="Unassembled WGS sequence"/>
</dbReference>
<dbReference type="RefSeq" id="WP_110887146.1">
    <property type="nucleotide sequence ID" value="NZ_QJSX01000009.1"/>
</dbReference>
<dbReference type="AlphaFoldDB" id="A0A318S5G5"/>
<dbReference type="Gene3D" id="2.60.40.1120">
    <property type="entry name" value="Carboxypeptidase-like, regulatory domain"/>
    <property type="match status" value="1"/>
</dbReference>
<feature type="signal peptide" evidence="1">
    <location>
        <begin position="1"/>
        <end position="20"/>
    </location>
</feature>
<sequence>MKKPTLMLVVTGILALTACGQTGTSTNPPITNTTGTLTLTNPNGYSYVVRNGSGQVQNGTTLTPGSYTIEFSRAGFVTQTLPFTITAGQATSLNAPTLQAVTTSGGAFYVRTVNGAPQLTAIPVGTNGQVDQSRFRFFAWLQDVPNTGINLATPGAAAPTTAEQTETAPSRTQNLAAGMVMFSPDGTNYFPVVGADVRWNIVDRTGGTIFTAADDGNNAPGYSGGANGGNVALPLSIGAAGLQADTTTNRATGTNARFPVASGDFPLFNLTGVGSPDTDGFSWVTLFSPNANATAQVVAVASVGGTEIGKAVLNKTFAPSANLTITKTFDNGSAGLNQTRTATITITNTGQGPATGVQLQDRLDVTGTNAANYSIGTLPTGATAAQDNDGFNATFDLAAGASRTFTVPVSATSVGVYCDVATLVSYTNGAFGTVTPAANNTSRACLTVTAPSLTITKQFLDANGNVLGNSATVTANAAQRVRLTVTNNGNAPATNVTVAENLTRVNGTTSTGNNTAYSATLPTGATANDNDGFTATIANLAVGASQNFDFAVQANADGVYCDTGSFSGATGTTSQGISQEICLTVVTPSLSVTKVNTAGNQTTANNGTVTLNPGDTYTSTVTVRNTGGAAATGVNVQDLLARLGANGAFVNFGSGSYTLTGTTTPGTSTFNGGTNTASINGPVTIPAGGTLTFTLNSTIPAGAGAGQYCNVATVTSTNVVNINGNPVTTCVNVRAFSAAQTTLIDANDPVRAGGSTVYTATISNEQLSNENLRLSPIVFNFGTPQAGGANLFTVAAGATQVYLDPNPTRGANGAITSAPTAGQLLTAGTDYTVTAGVGGSQTVTLANTRTLAPGAALFIVTTVNVPSTITATTSTNSTFTGTATGVTSNLVITTSASEPTTVTP</sequence>
<feature type="domain" description="DUF11" evidence="2">
    <location>
        <begin position="323"/>
        <end position="427"/>
    </location>
</feature>
<dbReference type="InterPro" id="IPR001434">
    <property type="entry name" value="OmcB-like_DUF11"/>
</dbReference>
<dbReference type="InterPro" id="IPR013783">
    <property type="entry name" value="Ig-like_fold"/>
</dbReference>